<evidence type="ECO:0000256" key="2">
    <source>
        <dbReference type="ARBA" id="ARBA00022448"/>
    </source>
</evidence>
<evidence type="ECO:0000256" key="3">
    <source>
        <dbReference type="ARBA" id="ARBA00022475"/>
    </source>
</evidence>
<dbReference type="InterPro" id="IPR027417">
    <property type="entry name" value="P-loop_NTPase"/>
</dbReference>
<evidence type="ECO:0000256" key="6">
    <source>
        <dbReference type="ARBA" id="ARBA00022741"/>
    </source>
</evidence>
<dbReference type="InterPro" id="IPR003593">
    <property type="entry name" value="AAA+_ATPase"/>
</dbReference>
<sequence>MNFVLQAQGITKSFPGVQALKNVSFSVSPGSVHALVGENGAGKSTLMKIISGALASDEGTLFIDGEERILKNPREAQDLGIAMIHQELTILPLRSVAENIFLGREPRKAGGILLDYAALHTRATDLLNQIHVSVDPSRPAGTLSIAQQQMVEVAKALSLRARVIIMDEPTSSLTSRETSTLFQIIGELQKCGIALIYISHRLEEIFSIADTITILRDGQTVHSAPTADLTPDSVVRYMVGRELKEVFPQGKDSRGDTILRAEHLSGQRFTDVSFSLRSGEILGVAGLVGAGRSEVARALMGLDPLQGGTLLFQGEQIVPRSVRAMMRHGFAFLPEDRKAEGLFLNMSVRDNLAISMLDRVFPFGIIRPRLLLRLIRDYFHRLNIKTPSPLQRIKNLSGGNQQKVIIARCLSLKPRVLILDEPTRGIDIGAKSEIYTIAQDLAAQGVAIIMISSELPEILGISDRILVMREGKSVAILNQGEATQDLIMHKAAGGTSWE</sequence>
<dbReference type="PANTHER" id="PTHR43790">
    <property type="entry name" value="CARBOHYDRATE TRANSPORT ATP-BINDING PROTEIN MG119-RELATED"/>
    <property type="match status" value="1"/>
</dbReference>
<keyword evidence="6" id="KW-0547">Nucleotide-binding</keyword>
<keyword evidence="7 11" id="KW-0067">ATP-binding</keyword>
<dbReference type="InterPro" id="IPR017871">
    <property type="entry name" value="ABC_transporter-like_CS"/>
</dbReference>
<evidence type="ECO:0000256" key="5">
    <source>
        <dbReference type="ARBA" id="ARBA00022737"/>
    </source>
</evidence>
<evidence type="ECO:0000256" key="8">
    <source>
        <dbReference type="ARBA" id="ARBA00022967"/>
    </source>
</evidence>
<evidence type="ECO:0000256" key="1">
    <source>
        <dbReference type="ARBA" id="ARBA00004202"/>
    </source>
</evidence>
<keyword evidence="2" id="KW-0813">Transport</keyword>
<keyword evidence="9" id="KW-0472">Membrane</keyword>
<comment type="subcellular location">
    <subcellularLocation>
        <location evidence="1">Cell membrane</location>
        <topology evidence="1">Peripheral membrane protein</topology>
    </subcellularLocation>
</comment>
<dbReference type="PANTHER" id="PTHR43790:SF3">
    <property type="entry name" value="D-ALLOSE IMPORT ATP-BINDING PROTEIN ALSA-RELATED"/>
    <property type="match status" value="1"/>
</dbReference>
<feature type="domain" description="ABC transporter" evidence="10">
    <location>
        <begin position="5"/>
        <end position="242"/>
    </location>
</feature>
<dbReference type="PROSITE" id="PS50893">
    <property type="entry name" value="ABC_TRANSPORTER_2"/>
    <property type="match status" value="2"/>
</dbReference>
<keyword evidence="8" id="KW-1278">Translocase</keyword>
<keyword evidence="4" id="KW-0762">Sugar transport</keyword>
<proteinExistence type="predicted"/>
<dbReference type="Proteomes" id="UP000237350">
    <property type="component" value="Unassembled WGS sequence"/>
</dbReference>
<dbReference type="CDD" id="cd03215">
    <property type="entry name" value="ABC_Carb_Monos_II"/>
    <property type="match status" value="1"/>
</dbReference>
<evidence type="ECO:0000259" key="10">
    <source>
        <dbReference type="PROSITE" id="PS50893"/>
    </source>
</evidence>
<evidence type="ECO:0000256" key="9">
    <source>
        <dbReference type="ARBA" id="ARBA00023136"/>
    </source>
</evidence>
<dbReference type="PROSITE" id="PS00211">
    <property type="entry name" value="ABC_TRANSPORTER_1"/>
    <property type="match status" value="1"/>
</dbReference>
<dbReference type="SMART" id="SM00382">
    <property type="entry name" value="AAA"/>
    <property type="match status" value="2"/>
</dbReference>
<dbReference type="CDD" id="cd03216">
    <property type="entry name" value="ABC_Carb_Monos_I"/>
    <property type="match status" value="1"/>
</dbReference>
<keyword evidence="5" id="KW-0677">Repeat</keyword>
<evidence type="ECO:0000313" key="12">
    <source>
        <dbReference type="Proteomes" id="UP000237350"/>
    </source>
</evidence>
<dbReference type="OrthoDB" id="304830at2"/>
<dbReference type="SUPFAM" id="SSF52540">
    <property type="entry name" value="P-loop containing nucleoside triphosphate hydrolases"/>
    <property type="match status" value="2"/>
</dbReference>
<feature type="domain" description="ABC transporter" evidence="10">
    <location>
        <begin position="253"/>
        <end position="495"/>
    </location>
</feature>
<dbReference type="FunFam" id="3.40.50.300:FF:000127">
    <property type="entry name" value="Ribose import ATP-binding protein RbsA"/>
    <property type="match status" value="1"/>
</dbReference>
<comment type="caution">
    <text evidence="11">The sequence shown here is derived from an EMBL/GenBank/DDBJ whole genome shotgun (WGS) entry which is preliminary data.</text>
</comment>
<reference evidence="12" key="1">
    <citation type="submission" date="2015-12" db="EMBL/GenBank/DDBJ databases">
        <authorList>
            <person name="Lodha T.D."/>
            <person name="Chintalapati S."/>
            <person name="Chintalapati V.R."/>
            <person name="Sravanthi T."/>
        </authorList>
    </citation>
    <scope>NUCLEOTIDE SEQUENCE [LARGE SCALE GENOMIC DNA]</scope>
    <source>
        <strain evidence="12">JC133</strain>
    </source>
</reference>
<organism evidence="11 12">
    <name type="scientific">Alkalispirochaeta sphaeroplastigenens</name>
    <dbReference type="NCBI Taxonomy" id="1187066"/>
    <lineage>
        <taxon>Bacteria</taxon>
        <taxon>Pseudomonadati</taxon>
        <taxon>Spirochaetota</taxon>
        <taxon>Spirochaetia</taxon>
        <taxon>Spirochaetales</taxon>
        <taxon>Spirochaetaceae</taxon>
        <taxon>Alkalispirochaeta</taxon>
    </lineage>
</organism>
<dbReference type="InterPro" id="IPR050107">
    <property type="entry name" value="ABC_carbohydrate_import_ATPase"/>
</dbReference>
<evidence type="ECO:0000256" key="4">
    <source>
        <dbReference type="ARBA" id="ARBA00022597"/>
    </source>
</evidence>
<accession>A0A2S4JJF8</accession>
<dbReference type="Pfam" id="PF00005">
    <property type="entry name" value="ABC_tran"/>
    <property type="match status" value="2"/>
</dbReference>
<dbReference type="AlphaFoldDB" id="A0A2S4JJF8"/>
<dbReference type="GO" id="GO:0005886">
    <property type="term" value="C:plasma membrane"/>
    <property type="evidence" value="ECO:0007669"/>
    <property type="project" value="UniProtKB-SubCell"/>
</dbReference>
<evidence type="ECO:0000256" key="7">
    <source>
        <dbReference type="ARBA" id="ARBA00022840"/>
    </source>
</evidence>
<dbReference type="RefSeq" id="WP_103680631.1">
    <property type="nucleotide sequence ID" value="NZ_LPWH01000093.1"/>
</dbReference>
<dbReference type="Gene3D" id="3.40.50.300">
    <property type="entry name" value="P-loop containing nucleotide triphosphate hydrolases"/>
    <property type="match status" value="2"/>
</dbReference>
<evidence type="ECO:0000313" key="11">
    <source>
        <dbReference type="EMBL" id="POQ99668.1"/>
    </source>
</evidence>
<dbReference type="EMBL" id="LPWH01000093">
    <property type="protein sequence ID" value="POQ99668.1"/>
    <property type="molecule type" value="Genomic_DNA"/>
</dbReference>
<protein>
    <submittedName>
        <fullName evidence="11">D-ribose transporter ATP-binding protein</fullName>
    </submittedName>
</protein>
<name>A0A2S4JJF8_9SPIO</name>
<keyword evidence="3" id="KW-1003">Cell membrane</keyword>
<gene>
    <name evidence="11" type="ORF">AU468_10180</name>
</gene>
<keyword evidence="12" id="KW-1185">Reference proteome</keyword>
<dbReference type="GO" id="GO:0005524">
    <property type="term" value="F:ATP binding"/>
    <property type="evidence" value="ECO:0007669"/>
    <property type="project" value="UniProtKB-KW"/>
</dbReference>
<dbReference type="InterPro" id="IPR003439">
    <property type="entry name" value="ABC_transporter-like_ATP-bd"/>
</dbReference>
<dbReference type="GO" id="GO:0016887">
    <property type="term" value="F:ATP hydrolysis activity"/>
    <property type="evidence" value="ECO:0007669"/>
    <property type="project" value="InterPro"/>
</dbReference>